<sequence>MIATLEEEPLFQKAYMPGEKEKIVTGEIDGVKWKGKIDSLNLEKRYFCDLKTTADIHKKIWNPEYRQWQNFVQAYGYFTQITLYKELIKQTFGVDCTPFIFAVSKQATPDKMAIKFTSGDDVAELSYAMTELKEKEHHMLAVLNGEEKPTMCGKCDYCRSVKHLTDFVSASAIEVE</sequence>
<evidence type="ECO:0000259" key="4">
    <source>
        <dbReference type="Pfam" id="PF12684"/>
    </source>
</evidence>
<keyword evidence="2" id="KW-0378">Hydrolase</keyword>
<dbReference type="Pfam" id="PF12684">
    <property type="entry name" value="DUF3799"/>
    <property type="match status" value="1"/>
</dbReference>
<accession>A0A0R1M3A8</accession>
<dbReference type="AlphaFoldDB" id="A0A0R1M3A8"/>
<keyword evidence="3" id="KW-0067">ATP-binding</keyword>
<dbReference type="STRING" id="1423731.FC81_GL000667"/>
<dbReference type="Gene3D" id="3.90.320.10">
    <property type="match status" value="1"/>
</dbReference>
<dbReference type="GO" id="GO:0005524">
    <property type="term" value="F:ATP binding"/>
    <property type="evidence" value="ECO:0007669"/>
    <property type="project" value="UniProtKB-KW"/>
</dbReference>
<dbReference type="GO" id="GO:0004386">
    <property type="term" value="F:helicase activity"/>
    <property type="evidence" value="ECO:0007669"/>
    <property type="project" value="UniProtKB-KW"/>
</dbReference>
<protein>
    <recommendedName>
        <fullName evidence="4">Putative exodeoxyribonuclease 8 PDDEXK-like domain-containing protein</fullName>
    </recommendedName>
</protein>
<proteinExistence type="predicted"/>
<dbReference type="InterPro" id="IPR024432">
    <property type="entry name" value="Put_RecE_PDDEXK-like_dom"/>
</dbReference>
<evidence type="ECO:0000256" key="2">
    <source>
        <dbReference type="ARBA" id="ARBA00022806"/>
    </source>
</evidence>
<name>A0A0R1M3A8_9LACO</name>
<keyword evidence="6" id="KW-1185">Reference proteome</keyword>
<evidence type="ECO:0000256" key="3">
    <source>
        <dbReference type="ARBA" id="ARBA00022840"/>
    </source>
</evidence>
<evidence type="ECO:0000313" key="5">
    <source>
        <dbReference type="EMBL" id="KRL02502.1"/>
    </source>
</evidence>
<evidence type="ECO:0000256" key="1">
    <source>
        <dbReference type="ARBA" id="ARBA00022741"/>
    </source>
</evidence>
<comment type="caution">
    <text evidence="5">The sequence shown here is derived from an EMBL/GenBank/DDBJ whole genome shotgun (WGS) entry which is preliminary data.</text>
</comment>
<dbReference type="PATRIC" id="fig|1423731.3.peg.685"/>
<feature type="domain" description="Putative exodeoxyribonuclease 8 PDDEXK-like" evidence="4">
    <location>
        <begin position="1"/>
        <end position="160"/>
    </location>
</feature>
<keyword evidence="2" id="KW-0347">Helicase</keyword>
<organism evidence="5 6">
    <name type="scientific">Liquorilactobacillus capillatus DSM 19910</name>
    <dbReference type="NCBI Taxonomy" id="1423731"/>
    <lineage>
        <taxon>Bacteria</taxon>
        <taxon>Bacillati</taxon>
        <taxon>Bacillota</taxon>
        <taxon>Bacilli</taxon>
        <taxon>Lactobacillales</taxon>
        <taxon>Lactobacillaceae</taxon>
        <taxon>Liquorilactobacillus</taxon>
    </lineage>
</organism>
<dbReference type="Proteomes" id="UP000051621">
    <property type="component" value="Unassembled WGS sequence"/>
</dbReference>
<reference evidence="5 6" key="1">
    <citation type="journal article" date="2015" name="Genome Announc.">
        <title>Expanding the biotechnology potential of lactobacilli through comparative genomics of 213 strains and associated genera.</title>
        <authorList>
            <person name="Sun Z."/>
            <person name="Harris H.M."/>
            <person name="McCann A."/>
            <person name="Guo C."/>
            <person name="Argimon S."/>
            <person name="Zhang W."/>
            <person name="Yang X."/>
            <person name="Jeffery I.B."/>
            <person name="Cooney J.C."/>
            <person name="Kagawa T.F."/>
            <person name="Liu W."/>
            <person name="Song Y."/>
            <person name="Salvetti E."/>
            <person name="Wrobel A."/>
            <person name="Rasinkangas P."/>
            <person name="Parkhill J."/>
            <person name="Rea M.C."/>
            <person name="O'Sullivan O."/>
            <person name="Ritari J."/>
            <person name="Douillard F.P."/>
            <person name="Paul Ross R."/>
            <person name="Yang R."/>
            <person name="Briner A.E."/>
            <person name="Felis G.E."/>
            <person name="de Vos W.M."/>
            <person name="Barrangou R."/>
            <person name="Klaenhammer T.R."/>
            <person name="Caufield P.W."/>
            <person name="Cui Y."/>
            <person name="Zhang H."/>
            <person name="O'Toole P.W."/>
        </authorList>
    </citation>
    <scope>NUCLEOTIDE SEQUENCE [LARGE SCALE GENOMIC DNA]</scope>
    <source>
        <strain evidence="5 6">DSM 19910</strain>
    </source>
</reference>
<dbReference type="EMBL" id="AZEF01000012">
    <property type="protein sequence ID" value="KRL02502.1"/>
    <property type="molecule type" value="Genomic_DNA"/>
</dbReference>
<dbReference type="InterPro" id="IPR011604">
    <property type="entry name" value="PDDEXK-like_dom_sf"/>
</dbReference>
<keyword evidence="1" id="KW-0547">Nucleotide-binding</keyword>
<gene>
    <name evidence="5" type="ORF">FC81_GL000667</name>
</gene>
<evidence type="ECO:0000313" key="6">
    <source>
        <dbReference type="Proteomes" id="UP000051621"/>
    </source>
</evidence>